<dbReference type="Proteomes" id="UP001162131">
    <property type="component" value="Unassembled WGS sequence"/>
</dbReference>
<evidence type="ECO:0000256" key="5">
    <source>
        <dbReference type="ARBA" id="ARBA00022490"/>
    </source>
</evidence>
<dbReference type="EMBL" id="CAJZBQ010000038">
    <property type="protein sequence ID" value="CAG9325385.1"/>
    <property type="molecule type" value="Genomic_DNA"/>
</dbReference>
<evidence type="ECO:0000256" key="3">
    <source>
        <dbReference type="ARBA" id="ARBA00007460"/>
    </source>
</evidence>
<dbReference type="Gene3D" id="1.20.1520.10">
    <property type="entry name" value="ADP-ribosylation factor-like 2-binding protein, domain"/>
    <property type="match status" value="1"/>
</dbReference>
<evidence type="ECO:0000256" key="2">
    <source>
        <dbReference type="ARBA" id="ARBA00004496"/>
    </source>
</evidence>
<comment type="caution">
    <text evidence="11">The sequence shown here is derived from an EMBL/GenBank/DDBJ whole genome shotgun (WGS) entry which is preliminary data.</text>
</comment>
<evidence type="ECO:0000256" key="4">
    <source>
        <dbReference type="ARBA" id="ARBA00021815"/>
    </source>
</evidence>
<dbReference type="Pfam" id="PF11527">
    <property type="entry name" value="ARL2_Bind_BART"/>
    <property type="match status" value="1"/>
</dbReference>
<comment type="similarity">
    <text evidence="3">Belongs to the CFAP36 family.</text>
</comment>
<name>A0AAU9JPI0_9CILI</name>
<proteinExistence type="inferred from homology"/>
<evidence type="ECO:0000259" key="10">
    <source>
        <dbReference type="Pfam" id="PF11527"/>
    </source>
</evidence>
<evidence type="ECO:0000256" key="1">
    <source>
        <dbReference type="ARBA" id="ARBA00004138"/>
    </source>
</evidence>
<organism evidence="11 12">
    <name type="scientific">Blepharisma stoltei</name>
    <dbReference type="NCBI Taxonomy" id="1481888"/>
    <lineage>
        <taxon>Eukaryota</taxon>
        <taxon>Sar</taxon>
        <taxon>Alveolata</taxon>
        <taxon>Ciliophora</taxon>
        <taxon>Postciliodesmatophora</taxon>
        <taxon>Heterotrichea</taxon>
        <taxon>Heterotrichida</taxon>
        <taxon>Blepharismidae</taxon>
        <taxon>Blepharisma</taxon>
    </lineage>
</organism>
<gene>
    <name evidence="11" type="ORF">BSTOLATCC_MIC38643</name>
</gene>
<dbReference type="InterPro" id="IPR042541">
    <property type="entry name" value="BART_sf"/>
</dbReference>
<dbReference type="InterPro" id="IPR023379">
    <property type="entry name" value="BART_dom"/>
</dbReference>
<protein>
    <recommendedName>
        <fullName evidence="4">Cilia- and flagella-associated protein 36</fullName>
    </recommendedName>
    <alternativeName>
        <fullName evidence="9">Coiled-coil domain-containing protein 104</fullName>
    </alternativeName>
</protein>
<evidence type="ECO:0000256" key="6">
    <source>
        <dbReference type="ARBA" id="ARBA00023054"/>
    </source>
</evidence>
<reference evidence="11" key="1">
    <citation type="submission" date="2021-09" db="EMBL/GenBank/DDBJ databases">
        <authorList>
            <consortium name="AG Swart"/>
            <person name="Singh M."/>
            <person name="Singh A."/>
            <person name="Seah K."/>
            <person name="Emmerich C."/>
        </authorList>
    </citation>
    <scope>NUCLEOTIDE SEQUENCE</scope>
    <source>
        <strain evidence="11">ATCC30299</strain>
    </source>
</reference>
<keyword evidence="5" id="KW-0963">Cytoplasm</keyword>
<evidence type="ECO:0000256" key="8">
    <source>
        <dbReference type="ARBA" id="ARBA00023273"/>
    </source>
</evidence>
<keyword evidence="8" id="KW-0966">Cell projection</keyword>
<sequence>MSEAEDSKNIEQAITVLLGLERLFTEPEFICEIEIYLNNNLEKFESGEQTHECYEIYQKFGEDIEKKLQDFARTENLTEEEIFDFCKVVYEKDSNALTCFEYIFAACDYQQFLDMMLTRKELLDWREEEPIVE</sequence>
<keyword evidence="12" id="KW-1185">Reference proteome</keyword>
<keyword evidence="6" id="KW-0175">Coiled coil</keyword>
<evidence type="ECO:0000256" key="9">
    <source>
        <dbReference type="ARBA" id="ARBA00031593"/>
    </source>
</evidence>
<comment type="subcellular location">
    <subcellularLocation>
        <location evidence="1">Cell projection</location>
        <location evidence="1">Cilium</location>
    </subcellularLocation>
    <subcellularLocation>
        <location evidence="2">Cytoplasm</location>
    </subcellularLocation>
</comment>
<dbReference type="PANTHER" id="PTHR21532">
    <property type="entry name" value="PHOSPHODIESTERASE HL"/>
    <property type="match status" value="1"/>
</dbReference>
<dbReference type="GO" id="GO:0005930">
    <property type="term" value="C:axoneme"/>
    <property type="evidence" value="ECO:0007669"/>
    <property type="project" value="TreeGrafter"/>
</dbReference>
<keyword evidence="7" id="KW-0969">Cilium</keyword>
<evidence type="ECO:0000313" key="12">
    <source>
        <dbReference type="Proteomes" id="UP001162131"/>
    </source>
</evidence>
<dbReference type="InterPro" id="IPR038888">
    <property type="entry name" value="CFAP36"/>
</dbReference>
<feature type="domain" description="BART" evidence="10">
    <location>
        <begin position="16"/>
        <end position="123"/>
    </location>
</feature>
<dbReference type="PANTHER" id="PTHR21532:SF0">
    <property type="entry name" value="CILIA- AND FLAGELLA-ASSOCIATED PROTEIN 36"/>
    <property type="match status" value="1"/>
</dbReference>
<evidence type="ECO:0000256" key="7">
    <source>
        <dbReference type="ARBA" id="ARBA00023069"/>
    </source>
</evidence>
<dbReference type="AlphaFoldDB" id="A0AAU9JPI0"/>
<accession>A0AAU9JPI0</accession>
<evidence type="ECO:0000313" key="11">
    <source>
        <dbReference type="EMBL" id="CAG9325385.1"/>
    </source>
</evidence>
<dbReference type="GO" id="GO:0097546">
    <property type="term" value="C:ciliary base"/>
    <property type="evidence" value="ECO:0007669"/>
    <property type="project" value="TreeGrafter"/>
</dbReference>